<name>A0A9P8QBL5_WICPI</name>
<keyword evidence="2" id="KW-1185">Reference proteome</keyword>
<reference evidence="1" key="1">
    <citation type="journal article" date="2021" name="Open Biol.">
        <title>Shared evolutionary footprints suggest mitochondrial oxidative damage underlies multiple complex I losses in fungi.</title>
        <authorList>
            <person name="Schikora-Tamarit M.A."/>
            <person name="Marcet-Houben M."/>
            <person name="Nosek J."/>
            <person name="Gabaldon T."/>
        </authorList>
    </citation>
    <scope>NUCLEOTIDE SEQUENCE</scope>
    <source>
        <strain evidence="1">CBS2887</strain>
    </source>
</reference>
<evidence type="ECO:0000313" key="1">
    <source>
        <dbReference type="EMBL" id="KAH3686454.1"/>
    </source>
</evidence>
<evidence type="ECO:0000313" key="2">
    <source>
        <dbReference type="Proteomes" id="UP000774326"/>
    </source>
</evidence>
<protein>
    <submittedName>
        <fullName evidence="1">Uncharacterized protein</fullName>
    </submittedName>
</protein>
<dbReference type="AlphaFoldDB" id="A0A9P8QBL5"/>
<reference evidence="1" key="2">
    <citation type="submission" date="2021-01" db="EMBL/GenBank/DDBJ databases">
        <authorList>
            <person name="Schikora-Tamarit M.A."/>
        </authorList>
    </citation>
    <scope>NUCLEOTIDE SEQUENCE</scope>
    <source>
        <strain evidence="1">CBS2887</strain>
    </source>
</reference>
<accession>A0A9P8QBL5</accession>
<organism evidence="1 2">
    <name type="scientific">Wickerhamomyces pijperi</name>
    <name type="common">Yeast</name>
    <name type="synonym">Pichia pijperi</name>
    <dbReference type="NCBI Taxonomy" id="599730"/>
    <lineage>
        <taxon>Eukaryota</taxon>
        <taxon>Fungi</taxon>
        <taxon>Dikarya</taxon>
        <taxon>Ascomycota</taxon>
        <taxon>Saccharomycotina</taxon>
        <taxon>Saccharomycetes</taxon>
        <taxon>Phaffomycetales</taxon>
        <taxon>Wickerhamomycetaceae</taxon>
        <taxon>Wickerhamomyces</taxon>
    </lineage>
</organism>
<proteinExistence type="predicted"/>
<dbReference type="Proteomes" id="UP000774326">
    <property type="component" value="Unassembled WGS sequence"/>
</dbReference>
<dbReference type="EMBL" id="JAEUBG010001433">
    <property type="protein sequence ID" value="KAH3686454.1"/>
    <property type="molecule type" value="Genomic_DNA"/>
</dbReference>
<sequence>MVDGPFIRRHRSDYDFMDGPWRVNGDELDNFFSDQGQVTHVSKSQTCLSFVIFALLMTFNYKLGDFTTSEQINGQVSVVAHFHGPIEDLLDNVEDNVVQEVVPREMEEHVEDLDDHLVVNESNLQLITDDCLFTKNRFVLIKFQFPIGTLRIGIWLGL</sequence>
<gene>
    <name evidence="1" type="ORF">WICPIJ_002568</name>
</gene>
<comment type="caution">
    <text evidence="1">The sequence shown here is derived from an EMBL/GenBank/DDBJ whole genome shotgun (WGS) entry which is preliminary data.</text>
</comment>